<dbReference type="RefSeq" id="WP_008826097.1">
    <property type="nucleotide sequence ID" value="NZ_AFNU02000001.1"/>
</dbReference>
<dbReference type="STRING" id="1033810.HLPCO_000463"/>
<dbReference type="EMBL" id="AFNU02000001">
    <property type="protein sequence ID" value="ERJ13797.1"/>
    <property type="molecule type" value="Genomic_DNA"/>
</dbReference>
<evidence type="ECO:0000313" key="3">
    <source>
        <dbReference type="Proteomes" id="UP000005707"/>
    </source>
</evidence>
<name>U2E040_9MOLU</name>
<reference evidence="2 3" key="2">
    <citation type="journal article" date="2013" name="PLoS ONE">
        <title>INDIGO - INtegrated Data Warehouse of MIcrobial GenOmes with Examples from the Red Sea Extremophiles.</title>
        <authorList>
            <person name="Alam I."/>
            <person name="Antunes A."/>
            <person name="Kamau A.A."/>
            <person name="Ba Alawi W."/>
            <person name="Kalkatawi M."/>
            <person name="Stingl U."/>
            <person name="Bajic V.B."/>
        </authorList>
    </citation>
    <scope>NUCLEOTIDE SEQUENCE [LARGE SCALE GENOMIC DNA]</scope>
    <source>
        <strain evidence="2 3">SSD-17B</strain>
    </source>
</reference>
<proteinExistence type="predicted"/>
<evidence type="ECO:0000313" key="2">
    <source>
        <dbReference type="EMBL" id="ERJ13797.1"/>
    </source>
</evidence>
<comment type="caution">
    <text evidence="2">The sequence shown here is derived from an EMBL/GenBank/DDBJ whole genome shotgun (WGS) entry which is preliminary data.</text>
</comment>
<dbReference type="OrthoDB" id="9895015at2"/>
<dbReference type="Proteomes" id="UP000005707">
    <property type="component" value="Unassembled WGS sequence"/>
</dbReference>
<feature type="transmembrane region" description="Helical" evidence="1">
    <location>
        <begin position="27"/>
        <end position="50"/>
    </location>
</feature>
<protein>
    <submittedName>
        <fullName evidence="2">Uncharacterized protein</fullName>
    </submittedName>
</protein>
<gene>
    <name evidence="2" type="ORF">HLPCO_000463</name>
</gene>
<keyword evidence="3" id="KW-1185">Reference proteome</keyword>
<dbReference type="AlphaFoldDB" id="U2E040"/>
<reference evidence="2 3" key="1">
    <citation type="journal article" date="2011" name="J. Bacteriol.">
        <title>Genome sequence of Haloplasma contractile, an unusual contractile bacterium from a deep-sea anoxic brine lake.</title>
        <authorList>
            <person name="Antunes A."/>
            <person name="Alam I."/>
            <person name="El Dorry H."/>
            <person name="Siam R."/>
            <person name="Robertson A."/>
            <person name="Bajic V.B."/>
            <person name="Stingl U."/>
        </authorList>
    </citation>
    <scope>NUCLEOTIDE SEQUENCE [LARGE SCALE GENOMIC DNA]</scope>
    <source>
        <strain evidence="2 3">SSD-17B</strain>
    </source>
</reference>
<evidence type="ECO:0000256" key="1">
    <source>
        <dbReference type="SAM" id="Phobius"/>
    </source>
</evidence>
<keyword evidence="1" id="KW-1133">Transmembrane helix</keyword>
<dbReference type="InParanoid" id="U2E040"/>
<organism evidence="2 3">
    <name type="scientific">Haloplasma contractile SSD-17B</name>
    <dbReference type="NCBI Taxonomy" id="1033810"/>
    <lineage>
        <taxon>Bacteria</taxon>
        <taxon>Bacillati</taxon>
        <taxon>Mycoplasmatota</taxon>
        <taxon>Mollicutes</taxon>
        <taxon>Haloplasmatales</taxon>
        <taxon>Haloplasmataceae</taxon>
        <taxon>Haloplasma</taxon>
    </lineage>
</organism>
<accession>U2E040</accession>
<sequence>MIFQDKNKKSNIDIDVKLLPEKEKRDYVLRLVSFTLVLIFVIINFFIVYLPRLDLLEEVHSKKGALYRVETKRTHREDLLSDYDQSLYNIKSNKEVSQIENNNLDFVTIIEEIKYLFSDPNHTFIENVKYKDADHSLILTIQFETTEKLAQFQYNAILIEYITNIDRVGPITDIEAHPNSIPRQKTTFQLFIDIDNAPKAGGIYE</sequence>
<keyword evidence="1" id="KW-0472">Membrane</keyword>
<keyword evidence="1" id="KW-0812">Transmembrane</keyword>